<evidence type="ECO:0000259" key="5">
    <source>
        <dbReference type="SMART" id="SM00965"/>
    </source>
</evidence>
<keyword evidence="2" id="KW-0813">Transport</keyword>
<reference evidence="6 7" key="1">
    <citation type="journal article" date="2010" name="ISME J.">
        <title>Fine-scale evolution: genomic, phenotypic and ecological differentiation in two coexisting Salinibacter ruber strains.</title>
        <authorList>
            <person name="Pena A."/>
            <person name="Teeling H."/>
            <person name="Huerta-Cepas J."/>
            <person name="Santos F."/>
            <person name="Yarza P."/>
            <person name="Brito-Echeverria J."/>
            <person name="Lucio M."/>
            <person name="Schmitt-Kopplin P."/>
            <person name="Meseguer I."/>
            <person name="Schenowitz C."/>
            <person name="Dossat C."/>
            <person name="Barbe V."/>
            <person name="Dopazo J."/>
            <person name="Rossello-Mora R."/>
            <person name="Schuler M."/>
            <person name="Glockner F.O."/>
            <person name="Amann R."/>
            <person name="Gabaldon T."/>
            <person name="Anton J."/>
        </authorList>
    </citation>
    <scope>NUCLEOTIDE SEQUENCE [LARGE SCALE GENOMIC DNA]</scope>
    <source>
        <strain evidence="6 7">M8</strain>
    </source>
</reference>
<dbReference type="InterPro" id="IPR011662">
    <property type="entry name" value="Secretin/TonB_short_N"/>
</dbReference>
<sequence length="956" mass="101024">MHSAPAAMTAPGATPNAPHSLPATALLVVLLLGGPLLFGGRAVAQPSTGEPAALGIQDAPLEQALEQMATATGISLVYDASLVSGRRASCVTDTSPPEALLRCLLAEHPVDYVRTSRGTYVLRSPVRRPPRVGRLAGIVRDGKAGRLLPGAHVRLPEAQEVRGTVTDSTGRFHVSGLLPGPHTVVVSHLGYRRHEATVYVPPNDTARHEAVLAPSPIAADSLFIDADRYGLPSARREADRVPAAPLRAGGAAEVPDVLGAAGSVLGVTASAPYADLHIQGGPPGGHTLRLDGMPVRNPASAGRLLGAFSPLALEGLTARKAGFGALRGNALSGTLELTHDLPAPSDPVGQYGTVRADSRSLGARLQGSATLGDTPVSAMVAGRTSVWDVYQDAGLHDLIDRWSTLDPMLAAAQVSPDTSLAGGSLGARTQPSAGFYDLHGALRFDLGPATRLDLSAYHGRSTLGADLVLGQPIGTDLGQTGEEGDGFSLDSSPFKLPTRDEQDWSNTVAQARYQAPVSGRTTATLQAGVSHYRGTAASEVGEVQFTSSSSLRSGAGVAAARQAARGQEGTSAVTDVLLEGEVDVALGPRWGLVWSGGLTHQRSRVRIGNAFAPQLQHRAYTSRLTTAAEMTIGLGAHLQLDGGLRLTSRPGQGTVFAEPRGALRYDRPVGGLGTVGLSVRGGFYRQFTTQFDLIRDGATAVVPTTRMWLPLTDPLTPPRTYHLAADLTWAPAPRWQIDVEGYRKWQPHLLAIDYPALRGAPTAPAAPTDPSRFIAPSHGFAHGGGLEVAYEGTPLTGSLRYAYSRAERTFPGRFGGRQTPVPWADPHRLALTAEVPFGAGLALEATGEGVWGRRWGYRRAYYAYLTPDDLGAAWDEHQLDRPETHRLPPRYTLDAGVRFSRSWAGVGVEGRIGVANVLGRRNVADWGLEPHPDGSVSRWTRSLPGRRATVSVRIRY</sequence>
<dbReference type="Pfam" id="PF13620">
    <property type="entry name" value="CarboxypepD_reg"/>
    <property type="match status" value="1"/>
</dbReference>
<dbReference type="EMBL" id="FP565814">
    <property type="protein sequence ID" value="CBH23143.1"/>
    <property type="molecule type" value="Genomic_DNA"/>
</dbReference>
<evidence type="ECO:0000313" key="6">
    <source>
        <dbReference type="EMBL" id="CBH23143.1"/>
    </source>
</evidence>
<keyword evidence="4" id="KW-0998">Cell outer membrane</keyword>
<evidence type="ECO:0000256" key="2">
    <source>
        <dbReference type="ARBA" id="ARBA00022448"/>
    </source>
</evidence>
<dbReference type="SUPFAM" id="SSF49464">
    <property type="entry name" value="Carboxypeptidase regulatory domain-like"/>
    <property type="match status" value="1"/>
</dbReference>
<keyword evidence="3" id="KW-0472">Membrane</keyword>
<dbReference type="Gene3D" id="2.40.170.20">
    <property type="entry name" value="TonB-dependent receptor, beta-barrel domain"/>
    <property type="match status" value="1"/>
</dbReference>
<dbReference type="KEGG" id="srm:SRM_00222"/>
<protein>
    <recommendedName>
        <fullName evidence="5">Secretin/TonB short N-terminal domain-containing protein</fullName>
    </recommendedName>
</protein>
<dbReference type="InterPro" id="IPR036942">
    <property type="entry name" value="Beta-barrel_TonB_sf"/>
</dbReference>
<evidence type="ECO:0000256" key="1">
    <source>
        <dbReference type="ARBA" id="ARBA00004442"/>
    </source>
</evidence>
<dbReference type="SUPFAM" id="SSF56935">
    <property type="entry name" value="Porins"/>
    <property type="match status" value="1"/>
</dbReference>
<dbReference type="HOGENOM" id="CLU_308566_0_0_10"/>
<gene>
    <name evidence="6" type="ordered locus">SRM_00222</name>
</gene>
<evidence type="ECO:0000313" key="7">
    <source>
        <dbReference type="Proteomes" id="UP000000933"/>
    </source>
</evidence>
<dbReference type="Proteomes" id="UP000000933">
    <property type="component" value="Chromosome"/>
</dbReference>
<dbReference type="AlphaFoldDB" id="D5H538"/>
<dbReference type="InterPro" id="IPR008969">
    <property type="entry name" value="CarboxyPept-like_regulatory"/>
</dbReference>
<dbReference type="GO" id="GO:0009279">
    <property type="term" value="C:cell outer membrane"/>
    <property type="evidence" value="ECO:0007669"/>
    <property type="project" value="UniProtKB-SubCell"/>
</dbReference>
<proteinExistence type="predicted"/>
<organism evidence="6 7">
    <name type="scientific">Salinibacter ruber (strain M8)</name>
    <dbReference type="NCBI Taxonomy" id="761659"/>
    <lineage>
        <taxon>Bacteria</taxon>
        <taxon>Pseudomonadati</taxon>
        <taxon>Rhodothermota</taxon>
        <taxon>Rhodothermia</taxon>
        <taxon>Rhodothermales</taxon>
        <taxon>Salinibacteraceae</taxon>
        <taxon>Salinibacter</taxon>
    </lineage>
</organism>
<name>D5H538_SALRM</name>
<reference evidence="7" key="2">
    <citation type="submission" date="2010-04" db="EMBL/GenBank/DDBJ databases">
        <title>Genome sequence of Salinibacter ruber M8.</title>
        <authorList>
            <consortium name="Genoscope"/>
        </authorList>
    </citation>
    <scope>NUCLEOTIDE SEQUENCE [LARGE SCALE GENOMIC DNA]</scope>
    <source>
        <strain evidence="7">M8</strain>
    </source>
</reference>
<dbReference type="Gene3D" id="2.60.40.1120">
    <property type="entry name" value="Carboxypeptidase-like, regulatory domain"/>
    <property type="match status" value="1"/>
</dbReference>
<dbReference type="SMART" id="SM00965">
    <property type="entry name" value="STN"/>
    <property type="match status" value="1"/>
</dbReference>
<accession>D5H538</accession>
<comment type="subcellular location">
    <subcellularLocation>
        <location evidence="1">Cell outer membrane</location>
    </subcellularLocation>
</comment>
<dbReference type="Gene3D" id="3.55.50.30">
    <property type="match status" value="1"/>
</dbReference>
<evidence type="ECO:0000256" key="3">
    <source>
        <dbReference type="ARBA" id="ARBA00023136"/>
    </source>
</evidence>
<evidence type="ECO:0000256" key="4">
    <source>
        <dbReference type="ARBA" id="ARBA00023237"/>
    </source>
</evidence>
<feature type="domain" description="Secretin/TonB short N-terminal" evidence="5">
    <location>
        <begin position="74"/>
        <end position="125"/>
    </location>
</feature>